<proteinExistence type="inferred from homology"/>
<evidence type="ECO:0000256" key="5">
    <source>
        <dbReference type="ARBA" id="ARBA00022833"/>
    </source>
</evidence>
<organism evidence="7 8">
    <name type="scientific">Candidatus Dojkabacteria bacterium</name>
    <dbReference type="NCBI Taxonomy" id="2099670"/>
    <lineage>
        <taxon>Bacteria</taxon>
        <taxon>Candidatus Dojkabacteria</taxon>
    </lineage>
</organism>
<accession>A0A955L097</accession>
<evidence type="ECO:0000313" key="8">
    <source>
        <dbReference type="Proteomes" id="UP000745577"/>
    </source>
</evidence>
<evidence type="ECO:0000256" key="1">
    <source>
        <dbReference type="ARBA" id="ARBA00001947"/>
    </source>
</evidence>
<dbReference type="PANTHER" id="PTHR43808">
    <property type="entry name" value="ACETYLORNITHINE DEACETYLASE"/>
    <property type="match status" value="1"/>
</dbReference>
<evidence type="ECO:0000256" key="3">
    <source>
        <dbReference type="ARBA" id="ARBA00022723"/>
    </source>
</evidence>
<feature type="domain" description="Peptidase M20 dimerisation" evidence="6">
    <location>
        <begin position="179"/>
        <end position="274"/>
    </location>
</feature>
<sequence>MKKVLIEKLIEFIKIDSYAFKRNEVIRAQEFVKEYLKYIPITWESYESTNKDLAPILFGKSKNWDTNSKSITLTGHLDIVYPDISDFDIKLSEDKLFGPGTADMKAGVLVILEAVKELHKKKLLKNINLLFTSEEEHFLTSTYPDFETISERIDNLLVYEGEGSIDKIPDIKQKLLVTKRKGILAYSIKATGPGGHSGVLSNRDQRHSTIHELISQAQDILNFSDYEKGTTINIGKFNGGQALNILAPEAEIVVDLRIETREEYNRVKKAIEKIKPYDKKIQLEIINKVNGYPVEETEQNKKLFGLAKKAGMELGIEIGAVHKGGASDMNRLTAFNPNIACIDYLGPIGNGEHTKNEFLYLNTFDPSVDLSIKLIENILYN</sequence>
<name>A0A955L097_9BACT</name>
<dbReference type="Gene3D" id="3.40.630.10">
    <property type="entry name" value="Zn peptidases"/>
    <property type="match status" value="1"/>
</dbReference>
<dbReference type="SUPFAM" id="SSF53187">
    <property type="entry name" value="Zn-dependent exopeptidases"/>
    <property type="match status" value="1"/>
</dbReference>
<dbReference type="GO" id="GO:0016787">
    <property type="term" value="F:hydrolase activity"/>
    <property type="evidence" value="ECO:0007669"/>
    <property type="project" value="UniProtKB-KW"/>
</dbReference>
<dbReference type="Pfam" id="PF01546">
    <property type="entry name" value="Peptidase_M20"/>
    <property type="match status" value="1"/>
</dbReference>
<dbReference type="Gene3D" id="3.30.70.360">
    <property type="match status" value="1"/>
</dbReference>
<dbReference type="Proteomes" id="UP000745577">
    <property type="component" value="Unassembled WGS sequence"/>
</dbReference>
<dbReference type="InterPro" id="IPR011650">
    <property type="entry name" value="Peptidase_M20_dimer"/>
</dbReference>
<comment type="cofactor">
    <cofactor evidence="1">
        <name>Zn(2+)</name>
        <dbReference type="ChEBI" id="CHEBI:29105"/>
    </cofactor>
</comment>
<dbReference type="EMBL" id="JAGQLL010000016">
    <property type="protein sequence ID" value="MCA9379893.1"/>
    <property type="molecule type" value="Genomic_DNA"/>
</dbReference>
<gene>
    <name evidence="7" type="ORF">KC675_01810</name>
</gene>
<dbReference type="AlphaFoldDB" id="A0A955L097"/>
<dbReference type="PANTHER" id="PTHR43808:SF8">
    <property type="entry name" value="PEPTIDASE M20 DIMERISATION DOMAIN-CONTAINING PROTEIN"/>
    <property type="match status" value="1"/>
</dbReference>
<evidence type="ECO:0000256" key="2">
    <source>
        <dbReference type="ARBA" id="ARBA00006247"/>
    </source>
</evidence>
<evidence type="ECO:0000256" key="4">
    <source>
        <dbReference type="ARBA" id="ARBA00022801"/>
    </source>
</evidence>
<keyword evidence="4" id="KW-0378">Hydrolase</keyword>
<dbReference type="InterPro" id="IPR002933">
    <property type="entry name" value="Peptidase_M20"/>
</dbReference>
<reference evidence="7" key="1">
    <citation type="submission" date="2020-04" db="EMBL/GenBank/DDBJ databases">
        <authorList>
            <person name="Zhang T."/>
        </authorList>
    </citation>
    <scope>NUCLEOTIDE SEQUENCE</scope>
    <source>
        <strain evidence="7">HKST-UBA15</strain>
    </source>
</reference>
<protein>
    <submittedName>
        <fullName evidence="7">M20/M25/M40 family metallo-hydrolase</fullName>
    </submittedName>
</protein>
<comment type="caution">
    <text evidence="7">The sequence shown here is derived from an EMBL/GenBank/DDBJ whole genome shotgun (WGS) entry which is preliminary data.</text>
</comment>
<evidence type="ECO:0000259" key="6">
    <source>
        <dbReference type="Pfam" id="PF07687"/>
    </source>
</evidence>
<dbReference type="InterPro" id="IPR036264">
    <property type="entry name" value="Bact_exopeptidase_dim_dom"/>
</dbReference>
<dbReference type="GO" id="GO:0046872">
    <property type="term" value="F:metal ion binding"/>
    <property type="evidence" value="ECO:0007669"/>
    <property type="project" value="UniProtKB-KW"/>
</dbReference>
<comment type="similarity">
    <text evidence="2">Belongs to the peptidase M20A family.</text>
</comment>
<evidence type="ECO:0000313" key="7">
    <source>
        <dbReference type="EMBL" id="MCA9379893.1"/>
    </source>
</evidence>
<dbReference type="SUPFAM" id="SSF55031">
    <property type="entry name" value="Bacterial exopeptidase dimerisation domain"/>
    <property type="match status" value="1"/>
</dbReference>
<dbReference type="Pfam" id="PF07687">
    <property type="entry name" value="M20_dimer"/>
    <property type="match status" value="1"/>
</dbReference>
<dbReference type="InterPro" id="IPR050072">
    <property type="entry name" value="Peptidase_M20A"/>
</dbReference>
<keyword evidence="3" id="KW-0479">Metal-binding</keyword>
<keyword evidence="5" id="KW-0862">Zinc</keyword>
<reference evidence="7" key="2">
    <citation type="journal article" date="2021" name="Microbiome">
        <title>Successional dynamics and alternative stable states in a saline activated sludge microbial community over 9 years.</title>
        <authorList>
            <person name="Wang Y."/>
            <person name="Ye J."/>
            <person name="Ju F."/>
            <person name="Liu L."/>
            <person name="Boyd J.A."/>
            <person name="Deng Y."/>
            <person name="Parks D.H."/>
            <person name="Jiang X."/>
            <person name="Yin X."/>
            <person name="Woodcroft B.J."/>
            <person name="Tyson G.W."/>
            <person name="Hugenholtz P."/>
            <person name="Polz M.F."/>
            <person name="Zhang T."/>
        </authorList>
    </citation>
    <scope>NUCLEOTIDE SEQUENCE</scope>
    <source>
        <strain evidence="7">HKST-UBA15</strain>
    </source>
</reference>